<evidence type="ECO:0000256" key="2">
    <source>
        <dbReference type="ARBA" id="ARBA00023015"/>
    </source>
</evidence>
<sequence length="301" mass="33959">MHLTLRQLNIFEAVARHLSCTRAAEELHLSQPAVSMQLKQLEDNIGLALFEQLGKKLYLTEAGRQLHHYSRSIAQQLQEAEEVFNCMKGLGHGRLSVSVASTANYFAARLLSTFSRRHPDVLLNLDVTNRENLLRQLEDNQRDLVIMGKPPEDEIDVVGEVFMENPLVVIAPSDHPLRGQKRIPLTELLDKSFVVREQGSGTRSAMERFFEGHGIALKVAMEMTSSEAIKQAVVAGMGLGIVSIHTLELEITTERLVILDVDGFPILRHWYIVHRREKRLSPIAQAFKEYVLNEAANIWPA</sequence>
<dbReference type="Gene3D" id="3.40.190.290">
    <property type="match status" value="1"/>
</dbReference>
<dbReference type="PROSITE" id="PS50931">
    <property type="entry name" value="HTH_LYSR"/>
    <property type="match status" value="1"/>
</dbReference>
<accession>A0A2N1IN23</accession>
<evidence type="ECO:0000256" key="4">
    <source>
        <dbReference type="ARBA" id="ARBA00023163"/>
    </source>
</evidence>
<dbReference type="FunFam" id="1.10.10.10:FF:000001">
    <property type="entry name" value="LysR family transcriptional regulator"/>
    <property type="match status" value="1"/>
</dbReference>
<dbReference type="SUPFAM" id="SSF46785">
    <property type="entry name" value="Winged helix' DNA-binding domain"/>
    <property type="match status" value="1"/>
</dbReference>
<evidence type="ECO:0000256" key="3">
    <source>
        <dbReference type="ARBA" id="ARBA00023125"/>
    </source>
</evidence>
<evidence type="ECO:0000259" key="5">
    <source>
        <dbReference type="PROSITE" id="PS50931"/>
    </source>
</evidence>
<dbReference type="AlphaFoldDB" id="A0A2N1IN23"/>
<name>A0A2N1IN23_9PSED</name>
<dbReference type="EMBL" id="PJCG01000052">
    <property type="protein sequence ID" value="PKI19632.1"/>
    <property type="molecule type" value="Genomic_DNA"/>
</dbReference>
<keyword evidence="4" id="KW-0804">Transcription</keyword>
<comment type="similarity">
    <text evidence="1">Belongs to the LysR transcriptional regulatory family.</text>
</comment>
<comment type="caution">
    <text evidence="6">The sequence shown here is derived from an EMBL/GenBank/DDBJ whole genome shotgun (WGS) entry which is preliminary data.</text>
</comment>
<gene>
    <name evidence="6" type="ORF">CXB65_21480</name>
</gene>
<feature type="domain" description="HTH lysR-type" evidence="5">
    <location>
        <begin position="3"/>
        <end position="60"/>
    </location>
</feature>
<evidence type="ECO:0000256" key="1">
    <source>
        <dbReference type="ARBA" id="ARBA00009437"/>
    </source>
</evidence>
<dbReference type="Gene3D" id="1.10.10.10">
    <property type="entry name" value="Winged helix-like DNA-binding domain superfamily/Winged helix DNA-binding domain"/>
    <property type="match status" value="1"/>
</dbReference>
<dbReference type="InterPro" id="IPR005119">
    <property type="entry name" value="LysR_subst-bd"/>
</dbReference>
<dbReference type="GO" id="GO:0003700">
    <property type="term" value="F:DNA-binding transcription factor activity"/>
    <property type="evidence" value="ECO:0007669"/>
    <property type="project" value="InterPro"/>
</dbReference>
<evidence type="ECO:0000313" key="6">
    <source>
        <dbReference type="EMBL" id="PKI19632.1"/>
    </source>
</evidence>
<dbReference type="Proteomes" id="UP000233399">
    <property type="component" value="Unassembled WGS sequence"/>
</dbReference>
<dbReference type="RefSeq" id="WP_101196580.1">
    <property type="nucleotide sequence ID" value="NZ_PJCG01000052.1"/>
</dbReference>
<protein>
    <submittedName>
        <fullName evidence="6">LysR family transcriptional regulator</fullName>
    </submittedName>
</protein>
<reference evidence="6 7" key="1">
    <citation type="submission" date="2017-12" db="EMBL/GenBank/DDBJ databases">
        <title>Isolation and characterization of an aerobic denitrifying Pseudomonas monteilii CY06 from aquaculture ponds.</title>
        <authorList>
            <person name="Ma Q."/>
            <person name="Cai Y."/>
            <person name="He Z."/>
        </authorList>
    </citation>
    <scope>NUCLEOTIDE SEQUENCE [LARGE SCALE GENOMIC DNA]</scope>
    <source>
        <strain evidence="6 7">CY06</strain>
    </source>
</reference>
<dbReference type="CDD" id="cd08419">
    <property type="entry name" value="PBP2_CbbR_RubisCO_like"/>
    <property type="match status" value="1"/>
</dbReference>
<dbReference type="SUPFAM" id="SSF53850">
    <property type="entry name" value="Periplasmic binding protein-like II"/>
    <property type="match status" value="1"/>
</dbReference>
<dbReference type="GO" id="GO:0000976">
    <property type="term" value="F:transcription cis-regulatory region binding"/>
    <property type="evidence" value="ECO:0007669"/>
    <property type="project" value="TreeGrafter"/>
</dbReference>
<organism evidence="6 7">
    <name type="scientific">Pseudomonas monteilii</name>
    <dbReference type="NCBI Taxonomy" id="76759"/>
    <lineage>
        <taxon>Bacteria</taxon>
        <taxon>Pseudomonadati</taxon>
        <taxon>Pseudomonadota</taxon>
        <taxon>Gammaproteobacteria</taxon>
        <taxon>Pseudomonadales</taxon>
        <taxon>Pseudomonadaceae</taxon>
        <taxon>Pseudomonas</taxon>
    </lineage>
</organism>
<dbReference type="InterPro" id="IPR036388">
    <property type="entry name" value="WH-like_DNA-bd_sf"/>
</dbReference>
<dbReference type="PRINTS" id="PR00039">
    <property type="entry name" value="HTHLYSR"/>
</dbReference>
<keyword evidence="3" id="KW-0238">DNA-binding</keyword>
<dbReference type="InterPro" id="IPR000847">
    <property type="entry name" value="LysR_HTH_N"/>
</dbReference>
<dbReference type="PANTHER" id="PTHR30126">
    <property type="entry name" value="HTH-TYPE TRANSCRIPTIONAL REGULATOR"/>
    <property type="match status" value="1"/>
</dbReference>
<keyword evidence="2" id="KW-0805">Transcription regulation</keyword>
<dbReference type="Pfam" id="PF00126">
    <property type="entry name" value="HTH_1"/>
    <property type="match status" value="1"/>
</dbReference>
<evidence type="ECO:0000313" key="7">
    <source>
        <dbReference type="Proteomes" id="UP000233399"/>
    </source>
</evidence>
<dbReference type="InterPro" id="IPR036390">
    <property type="entry name" value="WH_DNA-bd_sf"/>
</dbReference>
<proteinExistence type="inferred from homology"/>
<dbReference type="PANTHER" id="PTHR30126:SF5">
    <property type="entry name" value="HTH-TYPE TRANSCRIPTIONAL ACTIVATOR CMPR"/>
    <property type="match status" value="1"/>
</dbReference>
<dbReference type="Pfam" id="PF03466">
    <property type="entry name" value="LysR_substrate"/>
    <property type="match status" value="1"/>
</dbReference>